<comment type="caution">
    <text evidence="6">The sequence shown here is derived from an EMBL/GenBank/DDBJ whole genome shotgun (WGS) entry which is preliminary data.</text>
</comment>
<dbReference type="InterPro" id="IPR058627">
    <property type="entry name" value="MdtA-like_C"/>
</dbReference>
<organism evidence="6 7">
    <name type="scientific">Ideonella lacteola</name>
    <dbReference type="NCBI Taxonomy" id="2984193"/>
    <lineage>
        <taxon>Bacteria</taxon>
        <taxon>Pseudomonadati</taxon>
        <taxon>Pseudomonadota</taxon>
        <taxon>Betaproteobacteria</taxon>
        <taxon>Burkholderiales</taxon>
        <taxon>Sphaerotilaceae</taxon>
        <taxon>Ideonella</taxon>
    </lineage>
</organism>
<feature type="coiled-coil region" evidence="3">
    <location>
        <begin position="153"/>
        <end position="211"/>
    </location>
</feature>
<keyword evidence="4" id="KW-0812">Transmembrane</keyword>
<dbReference type="InterPro" id="IPR050465">
    <property type="entry name" value="UPF0194_transport"/>
</dbReference>
<evidence type="ECO:0000256" key="2">
    <source>
        <dbReference type="ARBA" id="ARBA00023054"/>
    </source>
</evidence>
<dbReference type="Pfam" id="PF25967">
    <property type="entry name" value="RND-MFP_C"/>
    <property type="match status" value="1"/>
</dbReference>
<dbReference type="PANTHER" id="PTHR32347">
    <property type="entry name" value="EFFLUX SYSTEM COMPONENT YKNX-RELATED"/>
    <property type="match status" value="1"/>
</dbReference>
<keyword evidence="4" id="KW-0472">Membrane</keyword>
<keyword evidence="7" id="KW-1185">Reference proteome</keyword>
<keyword evidence="4" id="KW-1133">Transmembrane helix</keyword>
<evidence type="ECO:0000259" key="5">
    <source>
        <dbReference type="Pfam" id="PF25967"/>
    </source>
</evidence>
<sequence>MNPTALPPSPSPAKHFSGAAMDRALQPARPRLPWLVAAGAGLAALLAVLMWWRPHQLQTLTTPQLAAVRQGVFRDELALRGRIEPLRSVQLDAPEAGRVEAVLAHDGEQVKEGTPLYRLHSPEQEQLLMQRGAEVAQQMANVSVQRSAQAASLAQNRRELAQLLAAQQQAEADYQRQAQLADAGFVSAAALEQAERQKRLAAQLVSQAERDQRAEAETRQQSLDEMARAVQGLQRGLDLLARSRDRLLQTAPISGQLSGFQLQLGASVKPGDRLGRIDDPAGGVQLVADVDEFYLPRLRPGLSATTPHGDLTLAQTLPQVQGGKVRVLLRWDEAGHARQLHAGQAVDLRLQLDRPTPALLLPDGPGVQTTLYVRQGRELLRRQVQLGRRAAGQVEVIAGLQAGDEVLISQPPSEAERFALP</sequence>
<gene>
    <name evidence="6" type="ORF">AACH06_19110</name>
</gene>
<feature type="transmembrane region" description="Helical" evidence="4">
    <location>
        <begin position="32"/>
        <end position="52"/>
    </location>
</feature>
<dbReference type="Gene3D" id="1.10.287.470">
    <property type="entry name" value="Helix hairpin bin"/>
    <property type="match status" value="1"/>
</dbReference>
<dbReference type="PANTHER" id="PTHR32347:SF23">
    <property type="entry name" value="BLL5650 PROTEIN"/>
    <property type="match status" value="1"/>
</dbReference>
<keyword evidence="2 3" id="KW-0175">Coiled coil</keyword>
<evidence type="ECO:0000256" key="1">
    <source>
        <dbReference type="ARBA" id="ARBA00004196"/>
    </source>
</evidence>
<reference evidence="6 7" key="1">
    <citation type="submission" date="2024-04" db="EMBL/GenBank/DDBJ databases">
        <title>Novel species of the genus Ideonella isolated from streams.</title>
        <authorList>
            <person name="Lu H."/>
        </authorList>
    </citation>
    <scope>NUCLEOTIDE SEQUENCE [LARGE SCALE GENOMIC DNA]</scope>
    <source>
        <strain evidence="6 7">DXS29W</strain>
    </source>
</reference>
<evidence type="ECO:0000313" key="7">
    <source>
        <dbReference type="Proteomes" id="UP001371218"/>
    </source>
</evidence>
<dbReference type="Gene3D" id="2.40.50.100">
    <property type="match status" value="1"/>
</dbReference>
<protein>
    <recommendedName>
        <fullName evidence="5">Multidrug resistance protein MdtA-like C-terminal permuted SH3 domain-containing protein</fullName>
    </recommendedName>
</protein>
<comment type="subcellular location">
    <subcellularLocation>
        <location evidence="1">Cell envelope</location>
    </subcellularLocation>
</comment>
<evidence type="ECO:0000256" key="4">
    <source>
        <dbReference type="SAM" id="Phobius"/>
    </source>
</evidence>
<dbReference type="RefSeq" id="WP_341427358.1">
    <property type="nucleotide sequence ID" value="NZ_JBBUTG010000013.1"/>
</dbReference>
<name>A0ABU9BSI1_9BURK</name>
<evidence type="ECO:0000256" key="3">
    <source>
        <dbReference type="SAM" id="Coils"/>
    </source>
</evidence>
<feature type="domain" description="Multidrug resistance protein MdtA-like C-terminal permuted SH3" evidence="5">
    <location>
        <begin position="368"/>
        <end position="409"/>
    </location>
</feature>
<dbReference type="EMBL" id="JBBUTG010000013">
    <property type="protein sequence ID" value="MEK8032936.1"/>
    <property type="molecule type" value="Genomic_DNA"/>
</dbReference>
<dbReference type="Gene3D" id="2.40.420.20">
    <property type="match status" value="1"/>
</dbReference>
<accession>A0ABU9BSI1</accession>
<proteinExistence type="predicted"/>
<evidence type="ECO:0000313" key="6">
    <source>
        <dbReference type="EMBL" id="MEK8032936.1"/>
    </source>
</evidence>
<dbReference type="Proteomes" id="UP001371218">
    <property type="component" value="Unassembled WGS sequence"/>
</dbReference>